<dbReference type="AlphaFoldDB" id="A0A840ADE2"/>
<organism evidence="9 10">
    <name type="scientific">Roseococcus suduntuyensis</name>
    <dbReference type="NCBI Taxonomy" id="455361"/>
    <lineage>
        <taxon>Bacteria</taxon>
        <taxon>Pseudomonadati</taxon>
        <taxon>Pseudomonadota</taxon>
        <taxon>Alphaproteobacteria</taxon>
        <taxon>Acetobacterales</taxon>
        <taxon>Roseomonadaceae</taxon>
        <taxon>Roseococcus</taxon>
    </lineage>
</organism>
<comment type="caution">
    <text evidence="9">The sequence shown here is derived from an EMBL/GenBank/DDBJ whole genome shotgun (WGS) entry which is preliminary data.</text>
</comment>
<evidence type="ECO:0000313" key="9">
    <source>
        <dbReference type="EMBL" id="MBB3898503.1"/>
    </source>
</evidence>
<evidence type="ECO:0000256" key="5">
    <source>
        <dbReference type="ARBA" id="ARBA00022692"/>
    </source>
</evidence>
<keyword evidence="4" id="KW-1003">Cell membrane</keyword>
<sequence>MTLLLQAAPLLALLALLGSGRAGPLLACGVALALALPAIAVSLPEGATLAGFLPAETLRALWLALQVVAIITGGLLFQAAVARDADTAPRLPTPARIFAATLPLGCFLESVTGFAIGGIFALAALRAMGIGGAVAVALSVQALVLVPWGGLGPGTLLGATMTGLPPHEVARISAIPTALWMPCLAPLLWALQARAGVVVPAREKAMQALMLAVLGALMLGLHWVLPFEVIGVVATGLVLLWALWRADPPRDPGAALRSAGPYLVLAAALLASRAIPGAPAWQPFAELPAFPLTHVGLVLWAVALPLLALRPRPVSGFAGALRRSGRPIAVLLLYVLLGRWLAGGGVAAGLAEAMAAAAGGTALFLVAPLGLLAGFVTGSNVGGNAALMPVQQALGATLGLPSLLVPGVQNFASGAGAGMSIAVVAMLCAIAGGGTRPTQVWRLVWPSMLMVLALGTATLWVLS</sequence>
<evidence type="ECO:0000256" key="6">
    <source>
        <dbReference type="ARBA" id="ARBA00022989"/>
    </source>
</evidence>
<evidence type="ECO:0000256" key="7">
    <source>
        <dbReference type="ARBA" id="ARBA00023136"/>
    </source>
</evidence>
<protein>
    <recommendedName>
        <fullName evidence="8">L-lactate permease</fullName>
    </recommendedName>
</protein>
<reference evidence="9 10" key="1">
    <citation type="submission" date="2020-08" db="EMBL/GenBank/DDBJ databases">
        <title>Genomic Encyclopedia of Type Strains, Phase IV (KMG-IV): sequencing the most valuable type-strain genomes for metagenomic binning, comparative biology and taxonomic classification.</title>
        <authorList>
            <person name="Goeker M."/>
        </authorList>
    </citation>
    <scope>NUCLEOTIDE SEQUENCE [LARGE SCALE GENOMIC DNA]</scope>
    <source>
        <strain evidence="9 10">DSM 19979</strain>
    </source>
</reference>
<feature type="transmembrane region" description="Helical" evidence="8">
    <location>
        <begin position="169"/>
        <end position="193"/>
    </location>
</feature>
<evidence type="ECO:0000256" key="8">
    <source>
        <dbReference type="RuleBase" id="RU365092"/>
    </source>
</evidence>
<dbReference type="RefSeq" id="WP_184383558.1">
    <property type="nucleotide sequence ID" value="NZ_JACIDJ010000002.1"/>
</dbReference>
<feature type="transmembrane region" description="Helical" evidence="8">
    <location>
        <begin position="258"/>
        <end position="275"/>
    </location>
</feature>
<keyword evidence="8" id="KW-0997">Cell inner membrane</keyword>
<feature type="transmembrane region" description="Helical" evidence="8">
    <location>
        <begin position="130"/>
        <end position="149"/>
    </location>
</feature>
<keyword evidence="10" id="KW-1185">Reference proteome</keyword>
<feature type="transmembrane region" description="Helical" evidence="8">
    <location>
        <begin position="287"/>
        <end position="309"/>
    </location>
</feature>
<feature type="transmembrane region" description="Helical" evidence="8">
    <location>
        <begin position="102"/>
        <end position="123"/>
    </location>
</feature>
<evidence type="ECO:0000256" key="1">
    <source>
        <dbReference type="ARBA" id="ARBA00004651"/>
    </source>
</evidence>
<dbReference type="EMBL" id="JACIDJ010000002">
    <property type="protein sequence ID" value="MBB3898503.1"/>
    <property type="molecule type" value="Genomic_DNA"/>
</dbReference>
<dbReference type="InterPro" id="IPR003804">
    <property type="entry name" value="Lactate_perm"/>
</dbReference>
<evidence type="ECO:0000256" key="4">
    <source>
        <dbReference type="ARBA" id="ARBA00022475"/>
    </source>
</evidence>
<dbReference type="GO" id="GO:0005886">
    <property type="term" value="C:plasma membrane"/>
    <property type="evidence" value="ECO:0007669"/>
    <property type="project" value="UniProtKB-SubCell"/>
</dbReference>
<keyword evidence="3 8" id="KW-0813">Transport</keyword>
<gene>
    <name evidence="9" type="ORF">GGQ83_001940</name>
</gene>
<feature type="transmembrane region" description="Helical" evidence="8">
    <location>
        <begin position="411"/>
        <end position="431"/>
    </location>
</feature>
<dbReference type="Proteomes" id="UP000553193">
    <property type="component" value="Unassembled WGS sequence"/>
</dbReference>
<evidence type="ECO:0000256" key="2">
    <source>
        <dbReference type="ARBA" id="ARBA00010100"/>
    </source>
</evidence>
<dbReference type="GO" id="GO:0015129">
    <property type="term" value="F:lactate transmembrane transporter activity"/>
    <property type="evidence" value="ECO:0007669"/>
    <property type="project" value="UniProtKB-UniRule"/>
</dbReference>
<feature type="transmembrane region" description="Helical" evidence="8">
    <location>
        <begin position="443"/>
        <end position="462"/>
    </location>
</feature>
<keyword evidence="5 8" id="KW-0812">Transmembrane</keyword>
<keyword evidence="6 8" id="KW-1133">Transmembrane helix</keyword>
<dbReference type="Pfam" id="PF02652">
    <property type="entry name" value="Lactate_perm"/>
    <property type="match status" value="1"/>
</dbReference>
<evidence type="ECO:0000256" key="3">
    <source>
        <dbReference type="ARBA" id="ARBA00022448"/>
    </source>
</evidence>
<feature type="transmembrane region" description="Helical" evidence="8">
    <location>
        <begin position="330"/>
        <end position="351"/>
    </location>
</feature>
<keyword evidence="7 8" id="KW-0472">Membrane</keyword>
<accession>A0A840ADE2</accession>
<comment type="similarity">
    <text evidence="2 8">Belongs to the lactate permease family.</text>
</comment>
<comment type="function">
    <text evidence="8">Uptake of L-lactate across the membrane. Can also transport D-lactate and glycolate.</text>
</comment>
<proteinExistence type="inferred from homology"/>
<feature type="transmembrane region" description="Helical" evidence="8">
    <location>
        <begin position="32"/>
        <end position="53"/>
    </location>
</feature>
<feature type="transmembrane region" description="Helical" evidence="8">
    <location>
        <begin position="205"/>
        <end position="223"/>
    </location>
</feature>
<name>A0A840ADE2_9PROT</name>
<evidence type="ECO:0000313" key="10">
    <source>
        <dbReference type="Proteomes" id="UP000553193"/>
    </source>
</evidence>
<feature type="transmembrane region" description="Helical" evidence="8">
    <location>
        <begin position="60"/>
        <end position="82"/>
    </location>
</feature>
<feature type="transmembrane region" description="Helical" evidence="8">
    <location>
        <begin position="357"/>
        <end position="378"/>
    </location>
</feature>
<comment type="subcellular location">
    <subcellularLocation>
        <location evidence="8">Cell inner membrane</location>
        <topology evidence="8">Multi-pass membrane protein</topology>
    </subcellularLocation>
    <subcellularLocation>
        <location evidence="1">Cell membrane</location>
        <topology evidence="1">Multi-pass membrane protein</topology>
    </subcellularLocation>
</comment>